<dbReference type="AlphaFoldDB" id="A0A382KEH8"/>
<organism evidence="1">
    <name type="scientific">marine metagenome</name>
    <dbReference type="NCBI Taxonomy" id="408172"/>
    <lineage>
        <taxon>unclassified sequences</taxon>
        <taxon>metagenomes</taxon>
        <taxon>ecological metagenomes</taxon>
    </lineage>
</organism>
<dbReference type="EMBL" id="UINC01079408">
    <property type="protein sequence ID" value="SVC21387.1"/>
    <property type="molecule type" value="Genomic_DNA"/>
</dbReference>
<proteinExistence type="predicted"/>
<feature type="non-terminal residue" evidence="1">
    <location>
        <position position="423"/>
    </location>
</feature>
<name>A0A382KEH8_9ZZZZ</name>
<evidence type="ECO:0000313" key="1">
    <source>
        <dbReference type="EMBL" id="SVC21387.1"/>
    </source>
</evidence>
<feature type="non-terminal residue" evidence="1">
    <location>
        <position position="1"/>
    </location>
</feature>
<protein>
    <submittedName>
        <fullName evidence="1">Uncharacterized protein</fullName>
    </submittedName>
</protein>
<sequence>FDFIPAMNPKLPKLLGASLLAAVLVLSSACSDSVGPIPKESKIEDAKGSAELAQYVPQDAWMVSTIRLGQMMEKMDYESLVHMPGIAVLYSMRNRDFQIDQFDPNQREIAAMVTRIIQDPEAGTGIDLDRDTYLFLGAAQEKAESKRSYFRTPSLPCFGVVLPLSDRSRFENLIELVLEESRESHAVKRRSEDNVRYYSHTDDPDSWLLAIHEELAYFQISFPGNQFKPDEVKEHLASPAGPPAFLKDMLKRPFDLAVHLDFEGMLKCIGPAISEGTNGELDALLASPVLGWMEGGSESIELTAEDGRLVLAERATLGENFKYDLVGPAVRDSMLDLLPAESIASASISLKMEGIRQILIDAQKSLGPDLSDELDMPPLDMQIPALGLSIDEALSAFSGQITAALIDMPDEDAQGPQRDVPEF</sequence>
<accession>A0A382KEH8</accession>
<reference evidence="1" key="1">
    <citation type="submission" date="2018-05" db="EMBL/GenBank/DDBJ databases">
        <authorList>
            <person name="Lanie J.A."/>
            <person name="Ng W.-L."/>
            <person name="Kazmierczak K.M."/>
            <person name="Andrzejewski T.M."/>
            <person name="Davidsen T.M."/>
            <person name="Wayne K.J."/>
            <person name="Tettelin H."/>
            <person name="Glass J.I."/>
            <person name="Rusch D."/>
            <person name="Podicherti R."/>
            <person name="Tsui H.-C.T."/>
            <person name="Winkler M.E."/>
        </authorList>
    </citation>
    <scope>NUCLEOTIDE SEQUENCE</scope>
</reference>
<gene>
    <name evidence="1" type="ORF">METZ01_LOCUS274241</name>
</gene>